<comment type="similarity">
    <text evidence="2">Belongs to the cation transport ATPase (P-type) (TC 3.A.3) family. Type V subfamily.</text>
</comment>
<proteinExistence type="inferred from homology"/>
<evidence type="ECO:0000256" key="10">
    <source>
        <dbReference type="ARBA" id="ARBA00023136"/>
    </source>
</evidence>
<keyword evidence="6" id="KW-0067">ATP-binding</keyword>
<feature type="region of interest" description="Disordered" evidence="11">
    <location>
        <begin position="839"/>
        <end position="883"/>
    </location>
</feature>
<dbReference type="InterPro" id="IPR036412">
    <property type="entry name" value="HAD-like_sf"/>
</dbReference>
<evidence type="ECO:0000256" key="6">
    <source>
        <dbReference type="ARBA" id="ARBA00022840"/>
    </source>
</evidence>
<dbReference type="InterPro" id="IPR023298">
    <property type="entry name" value="ATPase_P-typ_TM_dom_sf"/>
</dbReference>
<dbReference type="PRINTS" id="PR00119">
    <property type="entry name" value="CATATPASE"/>
</dbReference>
<feature type="transmembrane region" description="Helical" evidence="12">
    <location>
        <begin position="1161"/>
        <end position="1180"/>
    </location>
</feature>
<dbReference type="GO" id="GO:0016887">
    <property type="term" value="F:ATP hydrolysis activity"/>
    <property type="evidence" value="ECO:0007669"/>
    <property type="project" value="InterPro"/>
</dbReference>
<feature type="transmembrane region" description="Helical" evidence="12">
    <location>
        <begin position="1132"/>
        <end position="1149"/>
    </location>
</feature>
<dbReference type="SUPFAM" id="SSF81660">
    <property type="entry name" value="Metal cation-transporting ATPase, ATP-binding domain N"/>
    <property type="match status" value="1"/>
</dbReference>
<feature type="transmembrane region" description="Helical" evidence="12">
    <location>
        <begin position="478"/>
        <end position="500"/>
    </location>
</feature>
<feature type="transmembrane region" description="Helical" evidence="12">
    <location>
        <begin position="17"/>
        <end position="36"/>
    </location>
</feature>
<dbReference type="InterPro" id="IPR018303">
    <property type="entry name" value="ATPase_P-typ_P_site"/>
</dbReference>
<keyword evidence="16" id="KW-1185">Reference proteome</keyword>
<dbReference type="InterPro" id="IPR006544">
    <property type="entry name" value="P-type_TPase_V"/>
</dbReference>
<sequence>MPQATPVIDINYGAPGYIVNFVLFSALFVFNAVVYIRSRLQAKRFADHCVYLPNENQTQKGYRPSRLGRSCRALSVIFLIWMQCSLIITFLSNYQHYWPYSPGKGEENKHVTWDSFTRAFLLPWITTFLLLVGLRRHHSSLAIFYMCPCSLERATHVKVHSSIEDENGNRQDFEDVVPVSITARNLRMIEWQLLRYVYCSSKDAFTSDPQYDNDDDEGMKVERDITGVWANEMHRKGGVSSEMASVMLDGPQGRNEITVHIPSILEGCVTEFFSFFYIYQFFAVTLSFYWDYVSVGLMMSLLVLTCGVIKVYTERMQRLKMKEMATLDETILVFRDNQWKSVDSHEACVGDILCLTSKLEDEDAENENHPHHRPLLTADCILISGSCVVDESLLTGETMPIQKFAVSEDKRVRIPDSAEHKKHFLFAGTCLLHAGGADQTELPDHVSEGGLAIVTHVGPRSTRGILLRTLLFGSSTRLHIVAEAQFVLALLVFIAFWDFLAVNLNYEFNLSSVLAATFMLISMVSPLLSVAVLGGQLASAQRLNRKKPAKETREQEEGEQASADETIQIYVRDVDRMALAGKIDLMCFDKTGTITKTGLDLIGFLPASNKSETRASWEELHPLEGYVAGGEELDELLAAALALTHTVSRLGKQLIGHQVELRMVEAAEQLGWKYEEGMKAANEWTIVKQWTFDHQTMTMSVLTAKERGDEKKNLVFVKGSFEAVSTRCSPKLDDKWRRAVELHSKRGCYIIAIACKNVDDDQILTISRQQAESSLTFLGLIAFRNEPKMQHGGVECVMVTGDSALTGVAVAKTVGIIPEDHFVFVGKLDDKKNLSWTQVVSEERKPAGEKDAESGRAAESARDGEKTREEGKRDDERDESSMKTSLVVSGDVFEHLLNNGSMGEFLHCRKSCRVRGRSTCECPRIRVFGRMTPHQKVQVVREFANNMRTVGMCGDGGNDSGALRSAHAGLALSGRAEASVAAPFSTDSDSLAALTLLLREGRASLCTSFAAYRFLIVRGIVWTQAKNIMFLIAGLYLPPLGYLYLDLVSTSLFLWAISLSKPSSRLSPRIPEGSLLGPQNVISATISVLLYLSILGILLAVLFTRSWFKPFQSGDALYKWQTRSDNYESPLFFIWAIWFTVDLAIVYSNGHLYRLPWWKNMALIVVSVLMATPILLLLLLNGTDYNCAFKINCDMITYFKISSSPVNKILFPYERIGGNEWYAPSENTFYSHNFKVVFLVVLGLGSLFHAVVYSKVILGPVVQDWIPNRLKWNDSSAQILFELMSLKFHHVYSLLQTSLFSCFFKFGGKVPMQREDQDMQPMTKSSYSNE</sequence>
<dbReference type="InterPro" id="IPR059000">
    <property type="entry name" value="ATPase_P-type_domA"/>
</dbReference>
<dbReference type="InterPro" id="IPR001757">
    <property type="entry name" value="P_typ_ATPase"/>
</dbReference>
<dbReference type="Gene3D" id="2.70.150.10">
    <property type="entry name" value="Calcium-transporting ATPase, cytoplasmic transduction domain A"/>
    <property type="match status" value="1"/>
</dbReference>
<protein>
    <recommendedName>
        <fullName evidence="13">P-type ATPase A domain-containing protein</fullName>
    </recommendedName>
</protein>
<dbReference type="EMBL" id="JH992980">
    <property type="protein sequence ID" value="EKX50048.1"/>
    <property type="molecule type" value="Genomic_DNA"/>
</dbReference>
<evidence type="ECO:0000259" key="13">
    <source>
        <dbReference type="Pfam" id="PF00122"/>
    </source>
</evidence>
<dbReference type="GO" id="GO:0046872">
    <property type="term" value="F:metal ion binding"/>
    <property type="evidence" value="ECO:0007669"/>
    <property type="project" value="UniProtKB-KW"/>
</dbReference>
<dbReference type="PANTHER" id="PTHR45630">
    <property type="entry name" value="CATION-TRANSPORTING ATPASE-RELATED"/>
    <property type="match status" value="1"/>
</dbReference>
<evidence type="ECO:0000256" key="12">
    <source>
        <dbReference type="SAM" id="Phobius"/>
    </source>
</evidence>
<evidence type="ECO:0000256" key="1">
    <source>
        <dbReference type="ARBA" id="ARBA00004141"/>
    </source>
</evidence>
<reference evidence="14 16" key="1">
    <citation type="journal article" date="2012" name="Nature">
        <title>Algal genomes reveal evolutionary mosaicism and the fate of nucleomorphs.</title>
        <authorList>
            <consortium name="DOE Joint Genome Institute"/>
            <person name="Curtis B.A."/>
            <person name="Tanifuji G."/>
            <person name="Burki F."/>
            <person name="Gruber A."/>
            <person name="Irimia M."/>
            <person name="Maruyama S."/>
            <person name="Arias M.C."/>
            <person name="Ball S.G."/>
            <person name="Gile G.H."/>
            <person name="Hirakawa Y."/>
            <person name="Hopkins J.F."/>
            <person name="Kuo A."/>
            <person name="Rensing S.A."/>
            <person name="Schmutz J."/>
            <person name="Symeonidi A."/>
            <person name="Elias M."/>
            <person name="Eveleigh R.J."/>
            <person name="Herman E.K."/>
            <person name="Klute M.J."/>
            <person name="Nakayama T."/>
            <person name="Obornik M."/>
            <person name="Reyes-Prieto A."/>
            <person name="Armbrust E.V."/>
            <person name="Aves S.J."/>
            <person name="Beiko R.G."/>
            <person name="Coutinho P."/>
            <person name="Dacks J.B."/>
            <person name="Durnford D.G."/>
            <person name="Fast N.M."/>
            <person name="Green B.R."/>
            <person name="Grisdale C.J."/>
            <person name="Hempel F."/>
            <person name="Henrissat B."/>
            <person name="Hoppner M.P."/>
            <person name="Ishida K."/>
            <person name="Kim E."/>
            <person name="Koreny L."/>
            <person name="Kroth P.G."/>
            <person name="Liu Y."/>
            <person name="Malik S.B."/>
            <person name="Maier U.G."/>
            <person name="McRose D."/>
            <person name="Mock T."/>
            <person name="Neilson J.A."/>
            <person name="Onodera N.T."/>
            <person name="Poole A.M."/>
            <person name="Pritham E.J."/>
            <person name="Richards T.A."/>
            <person name="Rocap G."/>
            <person name="Roy S.W."/>
            <person name="Sarai C."/>
            <person name="Schaack S."/>
            <person name="Shirato S."/>
            <person name="Slamovits C.H."/>
            <person name="Spencer D.F."/>
            <person name="Suzuki S."/>
            <person name="Worden A.Z."/>
            <person name="Zauner S."/>
            <person name="Barry K."/>
            <person name="Bell C."/>
            <person name="Bharti A.K."/>
            <person name="Crow J.A."/>
            <person name="Grimwood J."/>
            <person name="Kramer R."/>
            <person name="Lindquist E."/>
            <person name="Lucas S."/>
            <person name="Salamov A."/>
            <person name="McFadden G.I."/>
            <person name="Lane C.E."/>
            <person name="Keeling P.J."/>
            <person name="Gray M.W."/>
            <person name="Grigoriev I.V."/>
            <person name="Archibald J.M."/>
        </authorList>
    </citation>
    <scope>NUCLEOTIDE SEQUENCE</scope>
    <source>
        <strain evidence="14 16">CCMP2712</strain>
    </source>
</reference>
<dbReference type="GO" id="GO:0016020">
    <property type="term" value="C:membrane"/>
    <property type="evidence" value="ECO:0007669"/>
    <property type="project" value="UniProtKB-SubCell"/>
</dbReference>
<evidence type="ECO:0000256" key="8">
    <source>
        <dbReference type="ARBA" id="ARBA00022967"/>
    </source>
</evidence>
<dbReference type="SUPFAM" id="SSF81665">
    <property type="entry name" value="Calcium ATPase, transmembrane domain M"/>
    <property type="match status" value="1"/>
</dbReference>
<dbReference type="OrthoDB" id="289856at2759"/>
<evidence type="ECO:0000313" key="16">
    <source>
        <dbReference type="Proteomes" id="UP000011087"/>
    </source>
</evidence>
<dbReference type="HOGENOM" id="CLU_001828_0_5_1"/>
<dbReference type="GO" id="GO:0140358">
    <property type="term" value="F:P-type transmembrane transporter activity"/>
    <property type="evidence" value="ECO:0007669"/>
    <property type="project" value="InterPro"/>
</dbReference>
<evidence type="ECO:0000313" key="15">
    <source>
        <dbReference type="EnsemblProtists" id="EKX50048"/>
    </source>
</evidence>
<dbReference type="PANTHER" id="PTHR45630:SF11">
    <property type="entry name" value="CATION-TRANSPORTING P-TYPE ATPASE N-TERMINAL DOMAIN-CONTAINING PROTEIN"/>
    <property type="match status" value="1"/>
</dbReference>
<dbReference type="Gene3D" id="3.40.1110.10">
    <property type="entry name" value="Calcium-transporting ATPase, cytoplasmic domain N"/>
    <property type="match status" value="1"/>
</dbReference>
<name>L1JPQ3_GUITC</name>
<dbReference type="SFLD" id="SFLDF00027">
    <property type="entry name" value="p-type_atpase"/>
    <property type="match status" value="1"/>
</dbReference>
<dbReference type="InterPro" id="IPR044492">
    <property type="entry name" value="P_typ_ATPase_HD_dom"/>
</dbReference>
<evidence type="ECO:0000256" key="2">
    <source>
        <dbReference type="ARBA" id="ARBA00006000"/>
    </source>
</evidence>
<dbReference type="SUPFAM" id="SSF81653">
    <property type="entry name" value="Calcium ATPase, transduction domain A"/>
    <property type="match status" value="1"/>
</dbReference>
<dbReference type="SFLD" id="SFLDG00002">
    <property type="entry name" value="C1.7:_P-type_atpase_like"/>
    <property type="match status" value="1"/>
</dbReference>
<keyword evidence="9 12" id="KW-1133">Transmembrane helix</keyword>
<evidence type="ECO:0000256" key="7">
    <source>
        <dbReference type="ARBA" id="ARBA00022842"/>
    </source>
</evidence>
<evidence type="ECO:0000256" key="5">
    <source>
        <dbReference type="ARBA" id="ARBA00022741"/>
    </source>
</evidence>
<keyword evidence="4" id="KW-0479">Metal-binding</keyword>
<dbReference type="Proteomes" id="UP000011087">
    <property type="component" value="Unassembled WGS sequence"/>
</dbReference>
<dbReference type="InterPro" id="IPR023299">
    <property type="entry name" value="ATPase_P-typ_cyto_dom_N"/>
</dbReference>
<keyword evidence="5" id="KW-0547">Nucleotide-binding</keyword>
<organism evidence="14">
    <name type="scientific">Guillardia theta (strain CCMP2712)</name>
    <name type="common">Cryptophyte</name>
    <dbReference type="NCBI Taxonomy" id="905079"/>
    <lineage>
        <taxon>Eukaryota</taxon>
        <taxon>Cryptophyceae</taxon>
        <taxon>Pyrenomonadales</taxon>
        <taxon>Geminigeraceae</taxon>
        <taxon>Guillardia</taxon>
    </lineage>
</organism>
<dbReference type="GeneID" id="17306525"/>
<gene>
    <name evidence="14" type="ORF">GUITHDRAFT_162022</name>
</gene>
<dbReference type="Gene3D" id="3.40.50.1000">
    <property type="entry name" value="HAD superfamily/HAD-like"/>
    <property type="match status" value="1"/>
</dbReference>
<evidence type="ECO:0000256" key="3">
    <source>
        <dbReference type="ARBA" id="ARBA00022692"/>
    </source>
</evidence>
<evidence type="ECO:0000256" key="4">
    <source>
        <dbReference type="ARBA" id="ARBA00022723"/>
    </source>
</evidence>
<dbReference type="InterPro" id="IPR008250">
    <property type="entry name" value="ATPase_P-typ_transduc_dom_A_sf"/>
</dbReference>
<reference evidence="16" key="2">
    <citation type="submission" date="2012-11" db="EMBL/GenBank/DDBJ databases">
        <authorList>
            <person name="Kuo A."/>
            <person name="Curtis B.A."/>
            <person name="Tanifuji G."/>
            <person name="Burki F."/>
            <person name="Gruber A."/>
            <person name="Irimia M."/>
            <person name="Maruyama S."/>
            <person name="Arias M.C."/>
            <person name="Ball S.G."/>
            <person name="Gile G.H."/>
            <person name="Hirakawa Y."/>
            <person name="Hopkins J.F."/>
            <person name="Rensing S.A."/>
            <person name="Schmutz J."/>
            <person name="Symeonidi A."/>
            <person name="Elias M."/>
            <person name="Eveleigh R.J."/>
            <person name="Herman E.K."/>
            <person name="Klute M.J."/>
            <person name="Nakayama T."/>
            <person name="Obornik M."/>
            <person name="Reyes-Prieto A."/>
            <person name="Armbrust E.V."/>
            <person name="Aves S.J."/>
            <person name="Beiko R.G."/>
            <person name="Coutinho P."/>
            <person name="Dacks J.B."/>
            <person name="Durnford D.G."/>
            <person name="Fast N.M."/>
            <person name="Green B.R."/>
            <person name="Grisdale C."/>
            <person name="Hempe F."/>
            <person name="Henrissat B."/>
            <person name="Hoppner M.P."/>
            <person name="Ishida K.-I."/>
            <person name="Kim E."/>
            <person name="Koreny L."/>
            <person name="Kroth P.G."/>
            <person name="Liu Y."/>
            <person name="Malik S.-B."/>
            <person name="Maier U.G."/>
            <person name="McRose D."/>
            <person name="Mock T."/>
            <person name="Neilson J.A."/>
            <person name="Onodera N.T."/>
            <person name="Poole A.M."/>
            <person name="Pritham E.J."/>
            <person name="Richards T.A."/>
            <person name="Rocap G."/>
            <person name="Roy S.W."/>
            <person name="Sarai C."/>
            <person name="Schaack S."/>
            <person name="Shirato S."/>
            <person name="Slamovits C.H."/>
            <person name="Spencer D.F."/>
            <person name="Suzuki S."/>
            <person name="Worden A.Z."/>
            <person name="Zauner S."/>
            <person name="Barry K."/>
            <person name="Bell C."/>
            <person name="Bharti A.K."/>
            <person name="Crow J.A."/>
            <person name="Grimwood J."/>
            <person name="Kramer R."/>
            <person name="Lindquist E."/>
            <person name="Lucas S."/>
            <person name="Salamov A."/>
            <person name="McFadden G.I."/>
            <person name="Lane C.E."/>
            <person name="Keeling P.J."/>
            <person name="Gray M.W."/>
            <person name="Grigoriev I.V."/>
            <person name="Archibald J.M."/>
        </authorList>
    </citation>
    <scope>NUCLEOTIDE SEQUENCE</scope>
    <source>
        <strain evidence="16">CCMP2712</strain>
    </source>
</reference>
<dbReference type="SUPFAM" id="SSF56784">
    <property type="entry name" value="HAD-like"/>
    <property type="match status" value="1"/>
</dbReference>
<keyword evidence="3 12" id="KW-0812">Transmembrane</keyword>
<feature type="transmembrane region" description="Helical" evidence="12">
    <location>
        <begin position="1081"/>
        <end position="1103"/>
    </location>
</feature>
<reference evidence="15" key="3">
    <citation type="submission" date="2016-03" db="UniProtKB">
        <authorList>
            <consortium name="EnsemblProtists"/>
        </authorList>
    </citation>
    <scope>IDENTIFICATION</scope>
</reference>
<dbReference type="SFLD" id="SFLDS00003">
    <property type="entry name" value="Haloacid_Dehalogenase"/>
    <property type="match status" value="1"/>
</dbReference>
<dbReference type="Pfam" id="PF00122">
    <property type="entry name" value="E1-E2_ATPase"/>
    <property type="match status" value="1"/>
</dbReference>
<feature type="transmembrane region" description="Helical" evidence="12">
    <location>
        <begin position="73"/>
        <end position="95"/>
    </location>
</feature>
<dbReference type="PaxDb" id="55529-EKX50048"/>
<dbReference type="GO" id="GO:0005524">
    <property type="term" value="F:ATP binding"/>
    <property type="evidence" value="ECO:0007669"/>
    <property type="project" value="UniProtKB-KW"/>
</dbReference>
<evidence type="ECO:0000313" key="14">
    <source>
        <dbReference type="EMBL" id="EKX50048.1"/>
    </source>
</evidence>
<dbReference type="EnsemblProtists" id="EKX50048">
    <property type="protein sequence ID" value="EKX50048"/>
    <property type="gene ID" value="GUITHDRAFT_162022"/>
</dbReference>
<dbReference type="OMA" id="VPCENAM"/>
<accession>L1JPQ3</accession>
<dbReference type="GO" id="GO:0019829">
    <property type="term" value="F:ATPase-coupled monoatomic cation transmembrane transporter activity"/>
    <property type="evidence" value="ECO:0007669"/>
    <property type="project" value="TreeGrafter"/>
</dbReference>
<feature type="transmembrane region" description="Helical" evidence="12">
    <location>
        <begin position="512"/>
        <end position="538"/>
    </location>
</feature>
<feature type="domain" description="P-type ATPase A" evidence="13">
    <location>
        <begin position="377"/>
        <end position="433"/>
    </location>
</feature>
<keyword evidence="10 12" id="KW-0472">Membrane</keyword>
<comment type="subcellular location">
    <subcellularLocation>
        <location evidence="1">Membrane</location>
        <topology evidence="1">Multi-pass membrane protein</topology>
    </subcellularLocation>
</comment>
<feature type="transmembrane region" description="Helical" evidence="12">
    <location>
        <begin position="296"/>
        <end position="313"/>
    </location>
</feature>
<evidence type="ECO:0000256" key="11">
    <source>
        <dbReference type="SAM" id="MobiDB-lite"/>
    </source>
</evidence>
<dbReference type="PROSITE" id="PS00154">
    <property type="entry name" value="ATPASE_E1_E2"/>
    <property type="match status" value="1"/>
</dbReference>
<feature type="compositionally biased region" description="Basic and acidic residues" evidence="11">
    <location>
        <begin position="841"/>
        <end position="881"/>
    </location>
</feature>
<keyword evidence="7" id="KW-0460">Magnesium</keyword>
<evidence type="ECO:0000256" key="9">
    <source>
        <dbReference type="ARBA" id="ARBA00022989"/>
    </source>
</evidence>
<feature type="transmembrane region" description="Helical" evidence="12">
    <location>
        <begin position="1234"/>
        <end position="1253"/>
    </location>
</feature>
<feature type="transmembrane region" description="Helical" evidence="12">
    <location>
        <begin position="115"/>
        <end position="134"/>
    </location>
</feature>
<keyword evidence="8" id="KW-1278">Translocase</keyword>
<dbReference type="NCBIfam" id="TIGR01494">
    <property type="entry name" value="ATPase_P-type"/>
    <property type="match status" value="1"/>
</dbReference>
<dbReference type="STRING" id="905079.L1JPQ3"/>
<dbReference type="eggNOG" id="KOG0208">
    <property type="taxonomic scope" value="Eukaryota"/>
</dbReference>
<dbReference type="Pfam" id="PF13246">
    <property type="entry name" value="Cation_ATPase"/>
    <property type="match status" value="1"/>
</dbReference>
<dbReference type="KEGG" id="gtt:GUITHDRAFT_162022"/>
<dbReference type="InterPro" id="IPR023214">
    <property type="entry name" value="HAD_sf"/>
</dbReference>
<dbReference type="RefSeq" id="XP_005837028.1">
    <property type="nucleotide sequence ID" value="XM_005836971.1"/>
</dbReference>